<dbReference type="RefSeq" id="WP_213808481.1">
    <property type="nucleotide sequence ID" value="NZ_JAAMFK010000001.1"/>
</dbReference>
<dbReference type="Proteomes" id="UP001519504">
    <property type="component" value="Unassembled WGS sequence"/>
</dbReference>
<feature type="transmembrane region" description="Helical" evidence="1">
    <location>
        <begin position="33"/>
        <end position="54"/>
    </location>
</feature>
<accession>A0ABS5QYD5</accession>
<feature type="transmembrane region" description="Helical" evidence="1">
    <location>
        <begin position="7"/>
        <end position="27"/>
    </location>
</feature>
<keyword evidence="1" id="KW-0812">Transmembrane</keyword>
<keyword evidence="3" id="KW-1185">Reference proteome</keyword>
<evidence type="ECO:0000313" key="2">
    <source>
        <dbReference type="EMBL" id="MBS9338198.1"/>
    </source>
</evidence>
<evidence type="ECO:0000313" key="3">
    <source>
        <dbReference type="Proteomes" id="UP001519504"/>
    </source>
</evidence>
<protein>
    <submittedName>
        <fullName evidence="2">Uncharacterized protein</fullName>
    </submittedName>
</protein>
<keyword evidence="1" id="KW-0472">Membrane</keyword>
<keyword evidence="1" id="KW-1133">Transmembrane helix</keyword>
<comment type="caution">
    <text evidence="2">The sequence shown here is derived from an EMBL/GenBank/DDBJ whole genome shotgun (WGS) entry which is preliminary data.</text>
</comment>
<proteinExistence type="predicted"/>
<evidence type="ECO:0000256" key="1">
    <source>
        <dbReference type="SAM" id="Phobius"/>
    </source>
</evidence>
<gene>
    <name evidence="2" type="ORF">G6R29_00935</name>
</gene>
<dbReference type="EMBL" id="JAAMFK010000001">
    <property type="protein sequence ID" value="MBS9338198.1"/>
    <property type="molecule type" value="Genomic_DNA"/>
</dbReference>
<organism evidence="2 3">
    <name type="scientific">Fructobacillus broussonetiae</name>
    <dbReference type="NCBI Taxonomy" id="2713173"/>
    <lineage>
        <taxon>Bacteria</taxon>
        <taxon>Bacillati</taxon>
        <taxon>Bacillota</taxon>
        <taxon>Bacilli</taxon>
        <taxon>Lactobacillales</taxon>
        <taxon>Lactobacillaceae</taxon>
        <taxon>Fructobacillus</taxon>
    </lineage>
</organism>
<reference evidence="2 3" key="1">
    <citation type="submission" date="2020-02" db="EMBL/GenBank/DDBJ databases">
        <title>Fructobacillus sp. isolated from paper mulberry of Taiwan.</title>
        <authorList>
            <person name="Lin S.-T."/>
        </authorList>
    </citation>
    <scope>NUCLEOTIDE SEQUENCE [LARGE SCALE GENOMIC DNA]</scope>
    <source>
        <strain evidence="2 3">M2-14</strain>
    </source>
</reference>
<name>A0ABS5QYD5_9LACO</name>
<sequence length="63" mass="7322">MIKALPEILVGTFIVFITTFLASYFNMTPSNMIASAAFELVFFRLVYIGTRFLFSLKKRRYQS</sequence>